<dbReference type="InterPro" id="IPR036179">
    <property type="entry name" value="Ig-like_dom_sf"/>
</dbReference>
<dbReference type="OMA" id="NINIMCS"/>
<organism evidence="2 3">
    <name type="scientific">Chiloscyllium punctatum</name>
    <name type="common">Brownbanded bambooshark</name>
    <name type="synonym">Hemiscyllium punctatum</name>
    <dbReference type="NCBI Taxonomy" id="137246"/>
    <lineage>
        <taxon>Eukaryota</taxon>
        <taxon>Metazoa</taxon>
        <taxon>Chordata</taxon>
        <taxon>Craniata</taxon>
        <taxon>Vertebrata</taxon>
        <taxon>Chondrichthyes</taxon>
        <taxon>Elasmobranchii</taxon>
        <taxon>Galeomorphii</taxon>
        <taxon>Galeoidea</taxon>
        <taxon>Orectolobiformes</taxon>
        <taxon>Hemiscylliidae</taxon>
        <taxon>Chiloscyllium</taxon>
    </lineage>
</organism>
<keyword evidence="3" id="KW-1185">Reference proteome</keyword>
<dbReference type="EMBL" id="BEZZ01159707">
    <property type="protein sequence ID" value="GCC45298.1"/>
    <property type="molecule type" value="Genomic_DNA"/>
</dbReference>
<dbReference type="InterPro" id="IPR013783">
    <property type="entry name" value="Ig-like_fold"/>
</dbReference>
<name>A0A401TRQ8_CHIPU</name>
<evidence type="ECO:0000313" key="3">
    <source>
        <dbReference type="Proteomes" id="UP000287033"/>
    </source>
</evidence>
<evidence type="ECO:0000259" key="1">
    <source>
        <dbReference type="PROSITE" id="PS50835"/>
    </source>
</evidence>
<reference evidence="2 3" key="1">
    <citation type="journal article" date="2018" name="Nat. Ecol. Evol.">
        <title>Shark genomes provide insights into elasmobranch evolution and the origin of vertebrates.</title>
        <authorList>
            <person name="Hara Y"/>
            <person name="Yamaguchi K"/>
            <person name="Onimaru K"/>
            <person name="Kadota M"/>
            <person name="Koyanagi M"/>
            <person name="Keeley SD"/>
            <person name="Tatsumi K"/>
            <person name="Tanaka K"/>
            <person name="Motone F"/>
            <person name="Kageyama Y"/>
            <person name="Nozu R"/>
            <person name="Adachi N"/>
            <person name="Nishimura O"/>
            <person name="Nakagawa R"/>
            <person name="Tanegashima C"/>
            <person name="Kiyatake I"/>
            <person name="Matsumoto R"/>
            <person name="Murakumo K"/>
            <person name="Nishida K"/>
            <person name="Terakita A"/>
            <person name="Kuratani S"/>
            <person name="Sato K"/>
            <person name="Hyodo S Kuraku.S."/>
        </authorList>
    </citation>
    <scope>NUCLEOTIDE SEQUENCE [LARGE SCALE GENOMIC DNA]</scope>
</reference>
<dbReference type="InterPro" id="IPR003599">
    <property type="entry name" value="Ig_sub"/>
</dbReference>
<feature type="non-terminal residue" evidence="2">
    <location>
        <position position="143"/>
    </location>
</feature>
<feature type="non-terminal residue" evidence="2">
    <location>
        <position position="1"/>
    </location>
</feature>
<accession>A0A401TRQ8</accession>
<dbReference type="Pfam" id="PF07679">
    <property type="entry name" value="I-set"/>
    <property type="match status" value="2"/>
</dbReference>
<proteinExistence type="predicted"/>
<evidence type="ECO:0000313" key="2">
    <source>
        <dbReference type="EMBL" id="GCC45298.1"/>
    </source>
</evidence>
<dbReference type="AlphaFoldDB" id="A0A401TRQ8"/>
<dbReference type="Gene3D" id="2.60.40.10">
    <property type="entry name" value="Immunoglobulins"/>
    <property type="match status" value="2"/>
</dbReference>
<dbReference type="SMART" id="SM00408">
    <property type="entry name" value="IGc2"/>
    <property type="match status" value="1"/>
</dbReference>
<dbReference type="OrthoDB" id="5969272at2759"/>
<feature type="domain" description="Ig-like" evidence="1">
    <location>
        <begin position="94"/>
        <end position="143"/>
    </location>
</feature>
<dbReference type="SUPFAM" id="SSF48726">
    <property type="entry name" value="Immunoglobulin"/>
    <property type="match status" value="2"/>
</dbReference>
<gene>
    <name evidence="2" type="ORF">chiPu_0029554</name>
</gene>
<dbReference type="PANTHER" id="PTHR47633">
    <property type="entry name" value="IMMUNOGLOBULIN"/>
    <property type="match status" value="1"/>
</dbReference>
<dbReference type="SMART" id="SM00409">
    <property type="entry name" value="IG"/>
    <property type="match status" value="1"/>
</dbReference>
<dbReference type="InterPro" id="IPR013098">
    <property type="entry name" value="Ig_I-set"/>
</dbReference>
<dbReference type="FunFam" id="2.60.40.10:FF:000022">
    <property type="entry name" value="Cardiac titin"/>
    <property type="match status" value="1"/>
</dbReference>
<dbReference type="STRING" id="137246.A0A401TRQ8"/>
<dbReference type="InterPro" id="IPR003598">
    <property type="entry name" value="Ig_sub2"/>
</dbReference>
<dbReference type="InterPro" id="IPR007110">
    <property type="entry name" value="Ig-like_dom"/>
</dbReference>
<dbReference type="Proteomes" id="UP000287033">
    <property type="component" value="Unassembled WGS sequence"/>
</dbReference>
<feature type="domain" description="Ig-like" evidence="1">
    <location>
        <begin position="2"/>
        <end position="84"/>
    </location>
</feature>
<sequence length="143" mass="15555">PPSFIHKPDPQEVLPGSNVKFTSVVTGTAPLKVSWFKGTTELVAGRQCYISLSDSTAILELLNVESSQSGDYICQVSNEAGKVSCTTKLFVKEPAVFQKKLKDCSVVLGKSVCLDCTYTGTPEIKVSWKKNGLVIFQSDKHIL</sequence>
<protein>
    <recommendedName>
        <fullName evidence="1">Ig-like domain-containing protein</fullName>
    </recommendedName>
</protein>
<dbReference type="PROSITE" id="PS50835">
    <property type="entry name" value="IG_LIKE"/>
    <property type="match status" value="2"/>
</dbReference>
<comment type="caution">
    <text evidence="2">The sequence shown here is derived from an EMBL/GenBank/DDBJ whole genome shotgun (WGS) entry which is preliminary data.</text>
</comment>